<dbReference type="Pfam" id="PF20316">
    <property type="entry name" value="DUF6612"/>
    <property type="match status" value="1"/>
</dbReference>
<dbReference type="EMBL" id="QVTE01000017">
    <property type="protein sequence ID" value="RFU70117.1"/>
    <property type="molecule type" value="Genomic_DNA"/>
</dbReference>
<dbReference type="OrthoDB" id="2883849at2"/>
<keyword evidence="3" id="KW-1185">Reference proteome</keyword>
<name>A0A372LQ83_9BACI</name>
<comment type="caution">
    <text evidence="2">The sequence shown here is derived from an EMBL/GenBank/DDBJ whole genome shotgun (WGS) entry which is preliminary data.</text>
</comment>
<organism evidence="2 3">
    <name type="scientific">Peribacillus saganii</name>
    <dbReference type="NCBI Taxonomy" id="2303992"/>
    <lineage>
        <taxon>Bacteria</taxon>
        <taxon>Bacillati</taxon>
        <taxon>Bacillota</taxon>
        <taxon>Bacilli</taxon>
        <taxon>Bacillales</taxon>
        <taxon>Bacillaceae</taxon>
        <taxon>Peribacillus</taxon>
    </lineage>
</organism>
<protein>
    <submittedName>
        <fullName evidence="2">Uncharacterized protein</fullName>
    </submittedName>
</protein>
<dbReference type="RefSeq" id="WP_117326153.1">
    <property type="nucleotide sequence ID" value="NZ_QVTE01000017.1"/>
</dbReference>
<proteinExistence type="predicted"/>
<dbReference type="Proteomes" id="UP000264541">
    <property type="component" value="Unassembled WGS sequence"/>
</dbReference>
<evidence type="ECO:0000313" key="3">
    <source>
        <dbReference type="Proteomes" id="UP000264541"/>
    </source>
</evidence>
<feature type="transmembrane region" description="Helical" evidence="1">
    <location>
        <begin position="7"/>
        <end position="25"/>
    </location>
</feature>
<keyword evidence="1" id="KW-1133">Transmembrane helix</keyword>
<gene>
    <name evidence="2" type="ORF">D0469_08015</name>
</gene>
<evidence type="ECO:0000313" key="2">
    <source>
        <dbReference type="EMBL" id="RFU70117.1"/>
    </source>
</evidence>
<dbReference type="InterPro" id="IPR046720">
    <property type="entry name" value="DUF6612"/>
</dbReference>
<accession>A0A372LQ83</accession>
<evidence type="ECO:0000256" key="1">
    <source>
        <dbReference type="SAM" id="Phobius"/>
    </source>
</evidence>
<keyword evidence="1" id="KW-0812">Transmembrane</keyword>
<dbReference type="AlphaFoldDB" id="A0A372LQ83"/>
<reference evidence="2 3" key="1">
    <citation type="submission" date="2018-08" db="EMBL/GenBank/DDBJ databases">
        <title>Bacillus chawlae sp. nov., Bacillus glennii sp. nov., and Bacillus saganii sp. nov. Isolated from the Vehicle Assembly Building at Kennedy Space Center where the Viking Spacecraft were Assembled.</title>
        <authorList>
            <person name="Seuylemezian A."/>
            <person name="Vaishampayan P."/>
        </authorList>
    </citation>
    <scope>NUCLEOTIDE SEQUENCE [LARGE SCALE GENOMIC DNA]</scope>
    <source>
        <strain evidence="2 3">V47-23a</strain>
    </source>
</reference>
<sequence length="239" mass="28153">MATWIKFCTIIAVWAIFFISAYSLFTSRSNEQVMTLQKAMNQVNSWQSYQMVQTLRLNNEEEVHIKSTSHQDPYLAHVKSRARLTDTEDFLFEIYFQPDVIYVHTVNSNAWNKADYTHPMTGELEGMKDPMVFWLRMLKHSDKIKKLEIPNDGYHFIVKLRPFRDEVHGFQFNDMLSAQLEAWVSKEPVKIERMKLVIDYKPSILRRYDQVTYSVTFSSINHAPTILLPEQAYQATTLK</sequence>
<keyword evidence="1" id="KW-0472">Membrane</keyword>